<name>A0A9D7XEA1_9BACT</name>
<dbReference type="AlphaFoldDB" id="A0A9D7XEA1"/>
<dbReference type="InterPro" id="IPR049492">
    <property type="entry name" value="BD-FAE-like_dom"/>
</dbReference>
<feature type="domain" description="BD-FAE-like" evidence="3">
    <location>
        <begin position="40"/>
        <end position="191"/>
    </location>
</feature>
<organism evidence="4 5">
    <name type="scientific">Candidatus Defluviibacterium haderslevense</name>
    <dbReference type="NCBI Taxonomy" id="2981993"/>
    <lineage>
        <taxon>Bacteria</taxon>
        <taxon>Pseudomonadati</taxon>
        <taxon>Bacteroidota</taxon>
        <taxon>Saprospiria</taxon>
        <taxon>Saprospirales</taxon>
        <taxon>Saprospiraceae</taxon>
        <taxon>Candidatus Defluviibacterium</taxon>
    </lineage>
</organism>
<comment type="similarity">
    <text evidence="1">Belongs to the 'GDXG' lipolytic enzyme family.</text>
</comment>
<dbReference type="PANTHER" id="PTHR48081">
    <property type="entry name" value="AB HYDROLASE SUPERFAMILY PROTEIN C4A8.06C"/>
    <property type="match status" value="1"/>
</dbReference>
<keyword evidence="2 4" id="KW-0378">Hydrolase</keyword>
<dbReference type="InterPro" id="IPR029058">
    <property type="entry name" value="AB_hydrolase_fold"/>
</dbReference>
<dbReference type="PANTHER" id="PTHR48081:SF30">
    <property type="entry name" value="ACETYL-HYDROLASE LIPR-RELATED"/>
    <property type="match status" value="1"/>
</dbReference>
<evidence type="ECO:0000313" key="4">
    <source>
        <dbReference type="EMBL" id="MBK9718839.1"/>
    </source>
</evidence>
<accession>A0A9D7XEA1</accession>
<protein>
    <submittedName>
        <fullName evidence="4">Alpha/beta hydrolase fold domain-containing protein</fullName>
    </submittedName>
</protein>
<dbReference type="Pfam" id="PF20434">
    <property type="entry name" value="BD-FAE"/>
    <property type="match status" value="1"/>
</dbReference>
<gene>
    <name evidence="4" type="ORF">IPO85_15245</name>
</gene>
<sequence>MKIIQIFFLLLFLLFRVNGQGTSIKNISYGPDSSQKFDYWQANAFSSSPVVIYFHGGAFRSGDKELSERHEWVKNSFLSKQVSFISSNYRFSKTTRIDSIFQDAERLIQYLKHHHQQLKIDTSNIGVYGSSAGGCLAIWLAFNPKPANLTNPDSLLHYNTKIKVVGHMTSPATLDLTQWYSITKSDSNWMDIYNFKDDYAFYKISDRMEYFDPEIVALRTYVDIPKYIDEQDPPAFYHNNNELDPTPPNGDIAHHGRHAIFLDSISTSRNHTHVLNRDLSAELVYQKMVDYFCQFIPCLTAKTINKEKNQIDIQQYANTIIIKNAESNNGSGTIQIINQVGNILFNTKYDPIPETIIIELKDVLYTENGIYFVKINFKSNSLVKKIIF</sequence>
<proteinExistence type="inferred from homology"/>
<reference evidence="4 5" key="1">
    <citation type="submission" date="2020-10" db="EMBL/GenBank/DDBJ databases">
        <title>Connecting structure to function with the recovery of over 1000 high-quality activated sludge metagenome-assembled genomes encoding full-length rRNA genes using long-read sequencing.</title>
        <authorList>
            <person name="Singleton C.M."/>
            <person name="Petriglieri F."/>
            <person name="Kristensen J.M."/>
            <person name="Kirkegaard R.H."/>
            <person name="Michaelsen T.Y."/>
            <person name="Andersen M.H."/>
            <person name="Karst S.M."/>
            <person name="Dueholm M.S."/>
            <person name="Nielsen P.H."/>
            <person name="Albertsen M."/>
        </authorList>
    </citation>
    <scope>NUCLEOTIDE SEQUENCE [LARGE SCALE GENOMIC DNA]</scope>
    <source>
        <strain evidence="4">Ribe_18-Q3-R11-54_BAT3C.373</strain>
    </source>
</reference>
<dbReference type="EMBL" id="JADKFW010000013">
    <property type="protein sequence ID" value="MBK9718839.1"/>
    <property type="molecule type" value="Genomic_DNA"/>
</dbReference>
<evidence type="ECO:0000256" key="2">
    <source>
        <dbReference type="ARBA" id="ARBA00022801"/>
    </source>
</evidence>
<evidence type="ECO:0000256" key="1">
    <source>
        <dbReference type="ARBA" id="ARBA00010515"/>
    </source>
</evidence>
<evidence type="ECO:0000259" key="3">
    <source>
        <dbReference type="Pfam" id="PF20434"/>
    </source>
</evidence>
<dbReference type="Gene3D" id="3.40.50.1820">
    <property type="entry name" value="alpha/beta hydrolase"/>
    <property type="match status" value="1"/>
</dbReference>
<evidence type="ECO:0000313" key="5">
    <source>
        <dbReference type="Proteomes" id="UP000808349"/>
    </source>
</evidence>
<dbReference type="SUPFAM" id="SSF53474">
    <property type="entry name" value="alpha/beta-Hydrolases"/>
    <property type="match status" value="1"/>
</dbReference>
<comment type="caution">
    <text evidence="4">The sequence shown here is derived from an EMBL/GenBank/DDBJ whole genome shotgun (WGS) entry which is preliminary data.</text>
</comment>
<dbReference type="GO" id="GO:0004806">
    <property type="term" value="F:triacylglycerol lipase activity"/>
    <property type="evidence" value="ECO:0007669"/>
    <property type="project" value="TreeGrafter"/>
</dbReference>
<dbReference type="Proteomes" id="UP000808349">
    <property type="component" value="Unassembled WGS sequence"/>
</dbReference>
<dbReference type="InterPro" id="IPR050300">
    <property type="entry name" value="GDXG_lipolytic_enzyme"/>
</dbReference>